<dbReference type="PROSITE" id="PS51782">
    <property type="entry name" value="LYSM"/>
    <property type="match status" value="1"/>
</dbReference>
<feature type="transmembrane region" description="Helical" evidence="2">
    <location>
        <begin position="44"/>
        <end position="66"/>
    </location>
</feature>
<protein>
    <submittedName>
        <fullName evidence="4">Autolysin</fullName>
    </submittedName>
</protein>
<gene>
    <name evidence="4" type="ORF">LASUN_20070</name>
</gene>
<feature type="compositionally biased region" description="Basic and acidic residues" evidence="1">
    <location>
        <begin position="1"/>
        <end position="12"/>
    </location>
</feature>
<dbReference type="RefSeq" id="WP_070368315.1">
    <property type="nucleotide sequence ID" value="NZ_JAZHVW010000003.1"/>
</dbReference>
<evidence type="ECO:0000256" key="2">
    <source>
        <dbReference type="SAM" id="Phobius"/>
    </source>
</evidence>
<name>A0A1E7XAM4_9LACO</name>
<feature type="compositionally biased region" description="Low complexity" evidence="1">
    <location>
        <begin position="125"/>
        <end position="168"/>
    </location>
</feature>
<feature type="compositionally biased region" description="Polar residues" evidence="1">
    <location>
        <begin position="70"/>
        <end position="83"/>
    </location>
</feature>
<feature type="region of interest" description="Disordered" evidence="1">
    <location>
        <begin position="1"/>
        <end position="28"/>
    </location>
</feature>
<dbReference type="SUPFAM" id="SSF54106">
    <property type="entry name" value="LysM domain"/>
    <property type="match status" value="1"/>
</dbReference>
<dbReference type="Gene3D" id="3.10.350.10">
    <property type="entry name" value="LysM domain"/>
    <property type="match status" value="1"/>
</dbReference>
<evidence type="ECO:0000313" key="4">
    <source>
        <dbReference type="EMBL" id="OFA10068.1"/>
    </source>
</evidence>
<dbReference type="InterPro" id="IPR036779">
    <property type="entry name" value="LysM_dom_sf"/>
</dbReference>
<dbReference type="CDD" id="cd00118">
    <property type="entry name" value="LysM"/>
    <property type="match status" value="1"/>
</dbReference>
<dbReference type="EMBL" id="MIQE01000021">
    <property type="protein sequence ID" value="OFA10068.1"/>
    <property type="molecule type" value="Genomic_DNA"/>
</dbReference>
<organism evidence="4 5">
    <name type="scientific">Lentilactobacillus sunkii</name>
    <dbReference type="NCBI Taxonomy" id="481719"/>
    <lineage>
        <taxon>Bacteria</taxon>
        <taxon>Bacillati</taxon>
        <taxon>Bacillota</taxon>
        <taxon>Bacilli</taxon>
        <taxon>Lactobacillales</taxon>
        <taxon>Lactobacillaceae</taxon>
        <taxon>Lentilactobacillus</taxon>
    </lineage>
</organism>
<dbReference type="Pfam" id="PF01476">
    <property type="entry name" value="LysM"/>
    <property type="match status" value="1"/>
</dbReference>
<keyword evidence="2" id="KW-1133">Transmembrane helix</keyword>
<keyword evidence="2" id="KW-0472">Membrane</keyword>
<comment type="caution">
    <text evidence="4">The sequence shown here is derived from an EMBL/GenBank/DDBJ whole genome shotgun (WGS) entry which is preliminary data.</text>
</comment>
<keyword evidence="2" id="KW-0812">Transmembrane</keyword>
<feature type="region of interest" description="Disordered" evidence="1">
    <location>
        <begin position="70"/>
        <end position="170"/>
    </location>
</feature>
<accession>A0A1E7XAM4</accession>
<dbReference type="AlphaFoldDB" id="A0A1E7XAM4"/>
<evidence type="ECO:0000259" key="3">
    <source>
        <dbReference type="PROSITE" id="PS51782"/>
    </source>
</evidence>
<proteinExistence type="predicted"/>
<sequence>MNSNDEHKKTDEDQPWNQTFSEDRDENGNLSRVKLRKQSHNHHLITVILAALIILVAVVALVWGLVRQSAMSNDSKSAESSSVRVVRQDNAKKKSSSASKAKEKPAKAKSAVKHSTKKPTVQPKQTSQAQSAVKSSTASSSTSAQTNTTSQSGQTTGSTSNKTQQSTSGHKYATVEAGQGMFRVAYNNGLTTAQLMQMNGLNANSKLYPGQRLRVK</sequence>
<dbReference type="STRING" id="481719.LASUN_20070"/>
<reference evidence="4 5" key="1">
    <citation type="submission" date="2016-09" db="EMBL/GenBank/DDBJ databases">
        <title>Genome Sequence of Lactobacillus sunkii Strain CG01.</title>
        <authorList>
            <person name="Poehlein A."/>
            <person name="Gabris C."/>
            <person name="Bengelsdorf F.R."/>
            <person name="Duerre P."/>
            <person name="Daniel R."/>
        </authorList>
    </citation>
    <scope>NUCLEOTIDE SEQUENCE [LARGE SCALE GENOMIC DNA]</scope>
    <source>
        <strain evidence="4 5">CG_D</strain>
    </source>
</reference>
<feature type="domain" description="LysM" evidence="3">
    <location>
        <begin position="171"/>
        <end position="215"/>
    </location>
</feature>
<evidence type="ECO:0000256" key="1">
    <source>
        <dbReference type="SAM" id="MobiDB-lite"/>
    </source>
</evidence>
<dbReference type="InterPro" id="IPR018392">
    <property type="entry name" value="LysM"/>
</dbReference>
<evidence type="ECO:0000313" key="5">
    <source>
        <dbReference type="Proteomes" id="UP000177010"/>
    </source>
</evidence>
<dbReference type="Proteomes" id="UP000177010">
    <property type="component" value="Unassembled WGS sequence"/>
</dbReference>
<dbReference type="SMART" id="SM00257">
    <property type="entry name" value="LysM"/>
    <property type="match status" value="1"/>
</dbReference>